<reference evidence="2" key="4">
    <citation type="journal article" date="2023" name="Microbiol. Resour. Announc.">
        <title>Complete Genome Sequence of Vulcanisaeta souniana Strain IC-059, a Hyperthermophilic Archaeon Isolated from Hot Spring Water in Japan.</title>
        <authorList>
            <person name="Kato S."/>
            <person name="Itoh T."/>
            <person name="Wu L."/>
            <person name="Ma J."/>
            <person name="Ohkuma M."/>
        </authorList>
    </citation>
    <scope>NUCLEOTIDE SEQUENCE</scope>
    <source>
        <strain evidence="2">JCM 11219</strain>
    </source>
</reference>
<dbReference type="EMBL" id="AP026830">
    <property type="protein sequence ID" value="BDR90958.1"/>
    <property type="molecule type" value="Genomic_DNA"/>
</dbReference>
<dbReference type="AlphaFoldDB" id="A0A830EK77"/>
<dbReference type="SUPFAM" id="SSF55021">
    <property type="entry name" value="ACT-like"/>
    <property type="match status" value="1"/>
</dbReference>
<dbReference type="RefSeq" id="WP_188603443.1">
    <property type="nucleotide sequence ID" value="NZ_AP026830.1"/>
</dbReference>
<reference evidence="3" key="2">
    <citation type="submission" date="2020-09" db="EMBL/GenBank/DDBJ databases">
        <authorList>
            <person name="Sun Q."/>
            <person name="Ohkuma M."/>
        </authorList>
    </citation>
    <scope>NUCLEOTIDE SEQUENCE</scope>
    <source>
        <strain evidence="3">JCM 11219</strain>
    </source>
</reference>
<dbReference type="Gene3D" id="3.30.70.260">
    <property type="match status" value="1"/>
</dbReference>
<evidence type="ECO:0000313" key="2">
    <source>
        <dbReference type="EMBL" id="BDR90958.1"/>
    </source>
</evidence>
<evidence type="ECO:0000313" key="4">
    <source>
        <dbReference type="Proteomes" id="UP000657075"/>
    </source>
</evidence>
<protein>
    <recommendedName>
        <fullName evidence="1">ACT domain-containing protein</fullName>
    </recommendedName>
</protein>
<proteinExistence type="predicted"/>
<evidence type="ECO:0000259" key="1">
    <source>
        <dbReference type="PROSITE" id="PS51671"/>
    </source>
</evidence>
<keyword evidence="5" id="KW-1185">Reference proteome</keyword>
<dbReference type="Proteomes" id="UP001060771">
    <property type="component" value="Chromosome"/>
</dbReference>
<dbReference type="OrthoDB" id="25207at2157"/>
<dbReference type="EMBL" id="BMNM01000006">
    <property type="protein sequence ID" value="GGI79615.1"/>
    <property type="molecule type" value="Genomic_DNA"/>
</dbReference>
<organism evidence="3 4">
    <name type="scientific">Vulcanisaeta souniana JCM 11219</name>
    <dbReference type="NCBI Taxonomy" id="1293586"/>
    <lineage>
        <taxon>Archaea</taxon>
        <taxon>Thermoproteota</taxon>
        <taxon>Thermoprotei</taxon>
        <taxon>Thermoproteales</taxon>
        <taxon>Thermoproteaceae</taxon>
        <taxon>Vulcanisaeta</taxon>
    </lineage>
</organism>
<evidence type="ECO:0000313" key="3">
    <source>
        <dbReference type="EMBL" id="GGI79615.1"/>
    </source>
</evidence>
<reference evidence="3" key="1">
    <citation type="journal article" date="2014" name="Int. J. Syst. Evol. Microbiol.">
        <title>Complete genome sequence of Corynebacterium casei LMG S-19264T (=DSM 44701T), isolated from a smear-ripened cheese.</title>
        <authorList>
            <consortium name="US DOE Joint Genome Institute (JGI-PGF)"/>
            <person name="Walter F."/>
            <person name="Albersmeier A."/>
            <person name="Kalinowski J."/>
            <person name="Ruckert C."/>
        </authorList>
    </citation>
    <scope>NUCLEOTIDE SEQUENCE</scope>
    <source>
        <strain evidence="3">JCM 11219</strain>
    </source>
</reference>
<sequence length="229" mass="26231">METLYRDLALAFEGKDRVLGEFLIKFITDRPGILAALSNVFADHGINILNMSVNRTQLLLHFIVDLSGADVSLNDLEKELKKFSFVEWVRYRIVEREMFMVPSMILPTFRDKQVLIIELDRVKGLLTNPEFRRIIGDLGSYDASILRNSNLNELVKIGQFRGLGKITLIERNGVITIRSCSELNDKHVIEALMIEYYMGFLHQVLNSNVEVVNRSYEGDCVSVSFKVLK</sequence>
<dbReference type="GeneID" id="76205601"/>
<gene>
    <name evidence="3" type="ORF">GCM10007112_15670</name>
    <name evidence="2" type="ORF">Vsou_00510</name>
</gene>
<dbReference type="InterPro" id="IPR002912">
    <property type="entry name" value="ACT_dom"/>
</dbReference>
<name>A0A830EK77_9CREN</name>
<reference evidence="5" key="3">
    <citation type="submission" date="2022-09" db="EMBL/GenBank/DDBJ databases">
        <title>Complete genome sequence of Vulcanisaeta souniana.</title>
        <authorList>
            <person name="Kato S."/>
            <person name="Itoh T."/>
            <person name="Ohkuma M."/>
        </authorList>
    </citation>
    <scope>NUCLEOTIDE SEQUENCE [LARGE SCALE GENOMIC DNA]</scope>
    <source>
        <strain evidence="5">JCM 11219</strain>
    </source>
</reference>
<dbReference type="PROSITE" id="PS51671">
    <property type="entry name" value="ACT"/>
    <property type="match status" value="1"/>
</dbReference>
<accession>A0A830EK77</accession>
<dbReference type="InterPro" id="IPR045865">
    <property type="entry name" value="ACT-like_dom_sf"/>
</dbReference>
<feature type="domain" description="ACT" evidence="1">
    <location>
        <begin position="22"/>
        <end position="94"/>
    </location>
</feature>
<dbReference type="Pfam" id="PF01842">
    <property type="entry name" value="ACT"/>
    <property type="match status" value="1"/>
</dbReference>
<evidence type="ECO:0000313" key="5">
    <source>
        <dbReference type="Proteomes" id="UP001060771"/>
    </source>
</evidence>
<dbReference type="Proteomes" id="UP000657075">
    <property type="component" value="Unassembled WGS sequence"/>
</dbReference>